<keyword evidence="6 9" id="KW-0249">Electron transport</keyword>
<dbReference type="EMBL" id="OW150024">
    <property type="protein sequence ID" value="CAH2032617.1"/>
    <property type="molecule type" value="Genomic_DNA"/>
</dbReference>
<evidence type="ECO:0000256" key="8">
    <source>
        <dbReference type="ARBA" id="ARBA00023014"/>
    </source>
</evidence>
<evidence type="ECO:0000256" key="1">
    <source>
        <dbReference type="ARBA" id="ARBA00001966"/>
    </source>
</evidence>
<keyword evidence="4" id="KW-0004">4Fe-4S</keyword>
<dbReference type="Proteomes" id="UP001295463">
    <property type="component" value="Chromosome"/>
</dbReference>
<evidence type="ECO:0000256" key="3">
    <source>
        <dbReference type="ARBA" id="ARBA00022448"/>
    </source>
</evidence>
<evidence type="ECO:0000256" key="5">
    <source>
        <dbReference type="ARBA" id="ARBA00022723"/>
    </source>
</evidence>
<dbReference type="InterPro" id="IPR017896">
    <property type="entry name" value="4Fe4S_Fe-S-bd"/>
</dbReference>
<proteinExistence type="predicted"/>
<dbReference type="SUPFAM" id="SSF54862">
    <property type="entry name" value="4Fe-4S ferredoxins"/>
    <property type="match status" value="1"/>
</dbReference>
<dbReference type="RefSeq" id="WP_305733357.1">
    <property type="nucleotide sequence ID" value="NZ_OW150024.1"/>
</dbReference>
<comment type="cofactor">
    <cofactor evidence="1">
        <name>[4Fe-4S] cluster</name>
        <dbReference type="ChEBI" id="CHEBI:49883"/>
    </cofactor>
</comment>
<sequence>MVKKPFVDPDVCISCGLCVSVCPGVFHFNSAGKSECYDPEGATEAEIQSAIDGCPVQAISWAS</sequence>
<reference evidence="11 12" key="1">
    <citation type="submission" date="2022-03" db="EMBL/GenBank/DDBJ databases">
        <authorList>
            <person name="Koch H."/>
        </authorList>
    </citation>
    <scope>NUCLEOTIDE SEQUENCE [LARGE SCALE GENOMIC DNA]</scope>
    <source>
        <strain evidence="11 12">G1</strain>
    </source>
</reference>
<dbReference type="PROSITE" id="PS51379">
    <property type="entry name" value="4FE4S_FER_2"/>
    <property type="match status" value="1"/>
</dbReference>
<keyword evidence="5 9" id="KW-0479">Metal-binding</keyword>
<dbReference type="PRINTS" id="PR00352">
    <property type="entry name" value="3FE4SFRDOXIN"/>
</dbReference>
<protein>
    <recommendedName>
        <fullName evidence="9">Ferredoxin</fullName>
    </recommendedName>
</protein>
<gene>
    <name evidence="11" type="primary">fd</name>
    <name evidence="11" type="ORF">GEAMG1_2781</name>
</gene>
<evidence type="ECO:0000313" key="11">
    <source>
        <dbReference type="EMBL" id="CAH2032617.1"/>
    </source>
</evidence>
<dbReference type="PANTHER" id="PTHR39163:SF1">
    <property type="entry name" value="FERREDOXIN"/>
    <property type="match status" value="1"/>
</dbReference>
<comment type="function">
    <text evidence="2 9">Ferredoxins are iron-sulfur proteins that transfer electrons in a wide variety of metabolic reactions.</text>
</comment>
<keyword evidence="7 9" id="KW-0408">Iron</keyword>
<evidence type="ECO:0000313" key="12">
    <source>
        <dbReference type="Proteomes" id="UP001295463"/>
    </source>
</evidence>
<evidence type="ECO:0000256" key="6">
    <source>
        <dbReference type="ARBA" id="ARBA00022982"/>
    </source>
</evidence>
<dbReference type="Pfam" id="PF13370">
    <property type="entry name" value="Fer4_13"/>
    <property type="match status" value="1"/>
</dbReference>
<keyword evidence="12" id="KW-1185">Reference proteome</keyword>
<dbReference type="InterPro" id="IPR052395">
    <property type="entry name" value="ET_Ferredoxin"/>
</dbReference>
<keyword evidence="3 9" id="KW-0813">Transport</keyword>
<dbReference type="PANTHER" id="PTHR39163">
    <property type="entry name" value="FERREDOXIN"/>
    <property type="match status" value="1"/>
</dbReference>
<name>A0ABM9DBK7_9BACT</name>
<evidence type="ECO:0000259" key="10">
    <source>
        <dbReference type="PROSITE" id="PS51379"/>
    </source>
</evidence>
<dbReference type="Gene3D" id="3.30.70.20">
    <property type="match status" value="1"/>
</dbReference>
<accession>A0ABM9DBK7</accession>
<dbReference type="InterPro" id="IPR001080">
    <property type="entry name" value="3Fe4S_ferredoxin"/>
</dbReference>
<keyword evidence="8 9" id="KW-0411">Iron-sulfur</keyword>
<dbReference type="PROSITE" id="PS00198">
    <property type="entry name" value="4FE4S_FER_1"/>
    <property type="match status" value="1"/>
</dbReference>
<feature type="domain" description="4Fe-4S ferredoxin-type" evidence="10">
    <location>
        <begin position="3"/>
        <end position="31"/>
    </location>
</feature>
<dbReference type="InterPro" id="IPR017900">
    <property type="entry name" value="4Fe4S_Fe_S_CS"/>
</dbReference>
<organism evidence="11 12">
    <name type="scientific">Trichlorobacter ammonificans</name>
    <dbReference type="NCBI Taxonomy" id="2916410"/>
    <lineage>
        <taxon>Bacteria</taxon>
        <taxon>Pseudomonadati</taxon>
        <taxon>Thermodesulfobacteriota</taxon>
        <taxon>Desulfuromonadia</taxon>
        <taxon>Geobacterales</taxon>
        <taxon>Geobacteraceae</taxon>
        <taxon>Trichlorobacter</taxon>
    </lineage>
</organism>
<evidence type="ECO:0000256" key="4">
    <source>
        <dbReference type="ARBA" id="ARBA00022485"/>
    </source>
</evidence>
<evidence type="ECO:0000256" key="7">
    <source>
        <dbReference type="ARBA" id="ARBA00023004"/>
    </source>
</evidence>
<evidence type="ECO:0000256" key="2">
    <source>
        <dbReference type="ARBA" id="ARBA00003532"/>
    </source>
</evidence>
<evidence type="ECO:0000256" key="9">
    <source>
        <dbReference type="RuleBase" id="RU368020"/>
    </source>
</evidence>